<evidence type="ECO:0000313" key="1">
    <source>
        <dbReference type="EMBL" id="EHQ28994.1"/>
    </source>
</evidence>
<protein>
    <submittedName>
        <fullName evidence="1">Uncharacterized protein</fullName>
    </submittedName>
</protein>
<name>H1Y7A7_9SPHI</name>
<sequence length="69" mass="7692">MGLNTRIDIILGKNLEKHLADVNQVIEAFKARIVEDQANGLPIDGFKNILTELLYLGLEVITAMNDKLN</sequence>
<dbReference type="EMBL" id="CM001403">
    <property type="protein sequence ID" value="EHQ28994.1"/>
    <property type="molecule type" value="Genomic_DNA"/>
</dbReference>
<reference evidence="1" key="1">
    <citation type="submission" date="2011-09" db="EMBL/GenBank/DDBJ databases">
        <title>The permanent draft genome of Mucilaginibacter paludis DSM 18603.</title>
        <authorList>
            <consortium name="US DOE Joint Genome Institute (JGI-PGF)"/>
            <person name="Lucas S."/>
            <person name="Han J."/>
            <person name="Lapidus A."/>
            <person name="Bruce D."/>
            <person name="Goodwin L."/>
            <person name="Pitluck S."/>
            <person name="Peters L."/>
            <person name="Kyrpides N."/>
            <person name="Mavromatis K."/>
            <person name="Ivanova N."/>
            <person name="Mikhailova N."/>
            <person name="Held B."/>
            <person name="Detter J.C."/>
            <person name="Tapia R."/>
            <person name="Han C."/>
            <person name="Land M."/>
            <person name="Hauser L."/>
            <person name="Markowitz V."/>
            <person name="Cheng J.-F."/>
            <person name="Hugenholtz P."/>
            <person name="Woyke T."/>
            <person name="Wu D."/>
            <person name="Tindall B."/>
            <person name="Brambilla E."/>
            <person name="Klenk H.-P."/>
            <person name="Eisen J.A."/>
        </authorList>
    </citation>
    <scope>NUCLEOTIDE SEQUENCE [LARGE SCALE GENOMIC DNA]</scope>
    <source>
        <strain evidence="1">DSM 18603</strain>
    </source>
</reference>
<keyword evidence="2" id="KW-1185">Reference proteome</keyword>
<dbReference type="Proteomes" id="UP000002774">
    <property type="component" value="Chromosome"/>
</dbReference>
<evidence type="ECO:0000313" key="2">
    <source>
        <dbReference type="Proteomes" id="UP000002774"/>
    </source>
</evidence>
<organism evidence="1 2">
    <name type="scientific">Mucilaginibacter paludis DSM 18603</name>
    <dbReference type="NCBI Taxonomy" id="714943"/>
    <lineage>
        <taxon>Bacteria</taxon>
        <taxon>Pseudomonadati</taxon>
        <taxon>Bacteroidota</taxon>
        <taxon>Sphingobacteriia</taxon>
        <taxon>Sphingobacteriales</taxon>
        <taxon>Sphingobacteriaceae</taxon>
        <taxon>Mucilaginibacter</taxon>
    </lineage>
</organism>
<dbReference type="HOGENOM" id="CLU_2771386_0_0_10"/>
<dbReference type="AlphaFoldDB" id="H1Y7A7"/>
<gene>
    <name evidence="1" type="ORF">Mucpa_4910</name>
</gene>
<proteinExistence type="predicted"/>
<accession>H1Y7A7</accession>
<dbReference type="RefSeq" id="WP_008509999.1">
    <property type="nucleotide sequence ID" value="NZ_CM001403.1"/>
</dbReference>
<dbReference type="STRING" id="714943.Mucpa_4910"/>